<dbReference type="AlphaFoldDB" id="B7PJY7"/>
<feature type="region of interest" description="Disordered" evidence="1">
    <location>
        <begin position="1"/>
        <end position="59"/>
    </location>
</feature>
<organism>
    <name type="scientific">Ixodes scapularis</name>
    <name type="common">Black-legged tick</name>
    <name type="synonym">Deer tick</name>
    <dbReference type="NCBI Taxonomy" id="6945"/>
    <lineage>
        <taxon>Eukaryota</taxon>
        <taxon>Metazoa</taxon>
        <taxon>Ecdysozoa</taxon>
        <taxon>Arthropoda</taxon>
        <taxon>Chelicerata</taxon>
        <taxon>Arachnida</taxon>
        <taxon>Acari</taxon>
        <taxon>Parasitiformes</taxon>
        <taxon>Ixodida</taxon>
        <taxon>Ixodoidea</taxon>
        <taxon>Ixodidae</taxon>
        <taxon>Ixodinae</taxon>
        <taxon>Ixodes</taxon>
    </lineage>
</organism>
<feature type="non-terminal residue" evidence="2">
    <location>
        <position position="1"/>
    </location>
</feature>
<dbReference type="VEuPathDB" id="VectorBase:ISCW003989"/>
<evidence type="ECO:0000256" key="1">
    <source>
        <dbReference type="SAM" id="MobiDB-lite"/>
    </source>
</evidence>
<gene>
    <name evidence="2" type="ORF">IscW_ISCW003989</name>
</gene>
<evidence type="ECO:0000313" key="2">
    <source>
        <dbReference type="EMBL" id="EEC06909.1"/>
    </source>
</evidence>
<dbReference type="PaxDb" id="6945-B7PJY7"/>
<proteinExistence type="predicted"/>
<dbReference type="EMBL" id="DS729249">
    <property type="protein sequence ID" value="EEC06909.1"/>
    <property type="molecule type" value="Genomic_DNA"/>
</dbReference>
<dbReference type="HOGENOM" id="CLU_2984941_0_0_1"/>
<sequence length="59" mass="6470">PTNASSQRRLDTTQTPRDPVLSLLEKPQFLAPKEEGAGAKRKGTPRTVLRRTLGARTEA</sequence>
<protein>
    <submittedName>
        <fullName evidence="2">Uncharacterized protein</fullName>
    </submittedName>
</protein>
<name>B7PJY7_IXOSC</name>
<reference evidence="2" key="1">
    <citation type="submission" date="2008-03" db="EMBL/GenBank/DDBJ databases">
        <title>Annotation of Ixodes scapularis.</title>
        <authorList>
            <consortium name="Ixodes scapularis Genome Project Consortium"/>
            <person name="Caler E."/>
            <person name="Hannick L.I."/>
            <person name="Bidwell S."/>
            <person name="Joardar V."/>
            <person name="Thiagarajan M."/>
            <person name="Amedeo P."/>
            <person name="Galinsky K.J."/>
            <person name="Schobel S."/>
            <person name="Inman J."/>
            <person name="Hostetler J."/>
            <person name="Miller J."/>
            <person name="Hammond M."/>
            <person name="Megy K."/>
            <person name="Lawson D."/>
            <person name="Kodira C."/>
            <person name="Sutton G."/>
            <person name="Meyer J."/>
            <person name="Hill C.A."/>
            <person name="Birren B."/>
            <person name="Nene V."/>
            <person name="Collins F."/>
            <person name="Alarcon-Chaidez F."/>
            <person name="Wikel S."/>
            <person name="Strausberg R."/>
        </authorList>
    </citation>
    <scope>NUCLEOTIDE SEQUENCE [LARGE SCALE GENOMIC DNA]</scope>
    <source>
        <strain evidence="2">Wikel colony</strain>
    </source>
</reference>
<accession>B7PJY7</accession>
<dbReference type="VEuPathDB" id="VectorBase:ISCI003989"/>
<feature type="compositionally biased region" description="Polar residues" evidence="1">
    <location>
        <begin position="1"/>
        <end position="16"/>
    </location>
</feature>
<feature type="non-terminal residue" evidence="2">
    <location>
        <position position="59"/>
    </location>
</feature>